<keyword evidence="7" id="KW-1185">Reference proteome</keyword>
<reference evidence="6" key="1">
    <citation type="journal article" date="2014" name="Int. J. Syst. Evol. Microbiol.">
        <title>Complete genome sequence of Corynebacterium casei LMG S-19264T (=DSM 44701T), isolated from a smear-ripened cheese.</title>
        <authorList>
            <consortium name="US DOE Joint Genome Institute (JGI-PGF)"/>
            <person name="Walter F."/>
            <person name="Albersmeier A."/>
            <person name="Kalinowski J."/>
            <person name="Ruckert C."/>
        </authorList>
    </citation>
    <scope>NUCLEOTIDE SEQUENCE</scope>
    <source>
        <strain evidence="6">NBRC 101628</strain>
    </source>
</reference>
<accession>A0AA37W0V0</accession>
<evidence type="ECO:0000313" key="7">
    <source>
        <dbReference type="Proteomes" id="UP001161422"/>
    </source>
</evidence>
<keyword evidence="5" id="KW-0949">S-adenosyl-L-methionine</keyword>
<sequence length="305" mass="34514">MHSRNLHTGRYPLKALAQYQPKLANYFKTSPSGQLTLDFAQPEAVGLLNQALMEQGYGVKDWHVPSRNLTPGVPGRADYLHHLADLLAKDNGGKRPQGKTVAGFDIGTGAGAVYPLIGSSVYQWRFIASDVDKDSVLHARKLLSSNPQHQSRIEIVHQSEPKYLLRGLVSPDQSFDFCMCNPPFFESEQQALEQSQQKQHNLGQRGAKVMNFSGTASELWCPGGEAAFIRSLILESRFLSQQVLWFTSLVSNKDNLRPLKRLLKRTDVQNVEVIKMAQGNKQSRFIAWSYFDKSQRKDWAKRRWD</sequence>
<dbReference type="Pfam" id="PF05971">
    <property type="entry name" value="Methyltransf_10"/>
    <property type="match status" value="1"/>
</dbReference>
<evidence type="ECO:0000313" key="6">
    <source>
        <dbReference type="EMBL" id="GLP96550.1"/>
    </source>
</evidence>
<name>A0AA37W0V0_9GAMM</name>
<dbReference type="GO" id="GO:0070475">
    <property type="term" value="P:rRNA base methylation"/>
    <property type="evidence" value="ECO:0007669"/>
    <property type="project" value="TreeGrafter"/>
</dbReference>
<evidence type="ECO:0000256" key="5">
    <source>
        <dbReference type="ARBA" id="ARBA00022691"/>
    </source>
</evidence>
<dbReference type="NCBIfam" id="NF008725">
    <property type="entry name" value="PRK11727.1"/>
    <property type="match status" value="1"/>
</dbReference>
<evidence type="ECO:0000256" key="3">
    <source>
        <dbReference type="ARBA" id="ARBA00022603"/>
    </source>
</evidence>
<dbReference type="InterPro" id="IPR029063">
    <property type="entry name" value="SAM-dependent_MTases_sf"/>
</dbReference>
<reference evidence="6" key="2">
    <citation type="submission" date="2023-01" db="EMBL/GenBank/DDBJ databases">
        <title>Draft genome sequence of Paraferrimonas sedimenticola strain NBRC 101628.</title>
        <authorList>
            <person name="Sun Q."/>
            <person name="Mori K."/>
        </authorList>
    </citation>
    <scope>NUCLEOTIDE SEQUENCE</scope>
    <source>
        <strain evidence="6">NBRC 101628</strain>
    </source>
</reference>
<keyword evidence="3 6" id="KW-0489">Methyltransferase</keyword>
<dbReference type="InterPro" id="IPR010286">
    <property type="entry name" value="METTL16/RlmF"/>
</dbReference>
<dbReference type="EMBL" id="BSNC01000004">
    <property type="protein sequence ID" value="GLP96550.1"/>
    <property type="molecule type" value="Genomic_DNA"/>
</dbReference>
<evidence type="ECO:0000256" key="1">
    <source>
        <dbReference type="ARBA" id="ARBA00022490"/>
    </source>
</evidence>
<protein>
    <submittedName>
        <fullName evidence="6">Ribosomal RNA large subunit methyltransferase F</fullName>
    </submittedName>
</protein>
<evidence type="ECO:0000256" key="4">
    <source>
        <dbReference type="ARBA" id="ARBA00022679"/>
    </source>
</evidence>
<dbReference type="GO" id="GO:0005737">
    <property type="term" value="C:cytoplasm"/>
    <property type="evidence" value="ECO:0007669"/>
    <property type="project" value="InterPro"/>
</dbReference>
<dbReference type="AlphaFoldDB" id="A0AA37W0V0"/>
<dbReference type="PIRSF" id="PIRSF029038">
    <property type="entry name" value="Mtase_YbiN_prd"/>
    <property type="match status" value="1"/>
</dbReference>
<comment type="caution">
    <text evidence="6">The sequence shown here is derived from an EMBL/GenBank/DDBJ whole genome shotgun (WGS) entry which is preliminary data.</text>
</comment>
<gene>
    <name evidence="6" type="primary">rlmF</name>
    <name evidence="6" type="ORF">GCM10007895_18560</name>
</gene>
<dbReference type="PANTHER" id="PTHR13393">
    <property type="entry name" value="SAM-DEPENDENT METHYLTRANSFERASE"/>
    <property type="match status" value="1"/>
</dbReference>
<dbReference type="SUPFAM" id="SSF53335">
    <property type="entry name" value="S-adenosyl-L-methionine-dependent methyltransferases"/>
    <property type="match status" value="1"/>
</dbReference>
<dbReference type="Gene3D" id="3.40.50.150">
    <property type="entry name" value="Vaccinia Virus protein VP39"/>
    <property type="match status" value="1"/>
</dbReference>
<keyword evidence="1" id="KW-0963">Cytoplasm</keyword>
<dbReference type="PANTHER" id="PTHR13393:SF0">
    <property type="entry name" value="RNA N6-ADENOSINE-METHYLTRANSFERASE METTL16"/>
    <property type="match status" value="1"/>
</dbReference>
<dbReference type="GO" id="GO:0052907">
    <property type="term" value="F:23S rRNA (adenine(1618)-N(6))-methyltransferase activity"/>
    <property type="evidence" value="ECO:0007669"/>
    <property type="project" value="TreeGrafter"/>
</dbReference>
<keyword evidence="2" id="KW-0698">rRNA processing</keyword>
<dbReference type="Proteomes" id="UP001161422">
    <property type="component" value="Unassembled WGS sequence"/>
</dbReference>
<dbReference type="CDD" id="cd02440">
    <property type="entry name" value="AdoMet_MTases"/>
    <property type="match status" value="1"/>
</dbReference>
<organism evidence="6 7">
    <name type="scientific">Paraferrimonas sedimenticola</name>
    <dbReference type="NCBI Taxonomy" id="375674"/>
    <lineage>
        <taxon>Bacteria</taxon>
        <taxon>Pseudomonadati</taxon>
        <taxon>Pseudomonadota</taxon>
        <taxon>Gammaproteobacteria</taxon>
        <taxon>Alteromonadales</taxon>
        <taxon>Ferrimonadaceae</taxon>
        <taxon>Paraferrimonas</taxon>
    </lineage>
</organism>
<evidence type="ECO:0000256" key="2">
    <source>
        <dbReference type="ARBA" id="ARBA00022552"/>
    </source>
</evidence>
<keyword evidence="4" id="KW-0808">Transferase</keyword>
<dbReference type="RefSeq" id="WP_095507268.1">
    <property type="nucleotide sequence ID" value="NZ_BSNC01000004.1"/>
</dbReference>
<dbReference type="InterPro" id="IPR016909">
    <property type="entry name" value="rRNA_lsu_MeTfrase_F"/>
</dbReference>
<proteinExistence type="predicted"/>